<reference evidence="1" key="1">
    <citation type="submission" date="2023-02" db="EMBL/GenBank/DDBJ databases">
        <title>Description and genomic characterization of Salipiger bruguierae sp. nov., isolated from the sediment of mangrove plant Bruguiera sexangula.</title>
        <authorList>
            <person name="Long M."/>
        </authorList>
    </citation>
    <scope>NUCLEOTIDE SEQUENCE</scope>
    <source>
        <strain evidence="1">H15</strain>
    </source>
</reference>
<protein>
    <submittedName>
        <fullName evidence="1">Uncharacterized protein</fullName>
    </submittedName>
</protein>
<dbReference type="RefSeq" id="WP_353472489.1">
    <property type="nucleotide sequence ID" value="NZ_CP123384.1"/>
</dbReference>
<gene>
    <name evidence="1" type="ORF">PVT71_00235</name>
</gene>
<proteinExistence type="predicted"/>
<dbReference type="EMBL" id="CP123384">
    <property type="protein sequence ID" value="XCC93668.1"/>
    <property type="molecule type" value="Genomic_DNA"/>
</dbReference>
<evidence type="ECO:0000313" key="1">
    <source>
        <dbReference type="EMBL" id="XCC93668.1"/>
    </source>
</evidence>
<sequence>MTYHPKFDPARDFDPTADLQLTRDFMHEHGSALASAAHLLGGSAAGGRVLRFIEAVKESGRITRAHRRELSYLHYLLSLENVGNPGSLEAALFAEIDLSSPEVEDICLLTYLLTELLERIAAPEAASDAATAAYLGDAV</sequence>
<dbReference type="AlphaFoldDB" id="A0AAU8AFL2"/>
<name>A0AAU8AFL2_9RHOB</name>
<accession>A0AAU8AFL2</accession>
<organism evidence="1">
    <name type="scientific">Alloyangia sp. H15</name>
    <dbReference type="NCBI Taxonomy" id="3029062"/>
    <lineage>
        <taxon>Bacteria</taxon>
        <taxon>Pseudomonadati</taxon>
        <taxon>Pseudomonadota</taxon>
        <taxon>Alphaproteobacteria</taxon>
        <taxon>Rhodobacterales</taxon>
        <taxon>Roseobacteraceae</taxon>
        <taxon>Alloyangia</taxon>
    </lineage>
</organism>